<reference evidence="2" key="1">
    <citation type="submission" date="2021-05" db="EMBL/GenBank/DDBJ databases">
        <title>Direct Submission.</title>
        <authorList>
            <person name="Li K."/>
            <person name="Gao J."/>
        </authorList>
    </citation>
    <scope>NUCLEOTIDE SEQUENCE [LARGE SCALE GENOMIC DNA]</scope>
    <source>
        <strain evidence="2">Mg02</strain>
        <plasmid evidence="2">unnamed4</plasmid>
    </source>
</reference>
<gene>
    <name evidence="1" type="ORF">KGD84_32450</name>
</gene>
<sequence>MDHPDHSPRPDLPRARAAAADLYAQVIRPDPDPIVLEAARVLAALWTAAELSGGGDEHVEHWLTNAPDLSVPRRILGAHRVGACGAYPGRLVAADLAAYDHARPEHCQAVRAAIMAALTVATVVS</sequence>
<geneLocation type="plasmid" evidence="1 2">
    <name>unnamed4</name>
</geneLocation>
<keyword evidence="1" id="KW-0614">Plasmid</keyword>
<keyword evidence="2" id="KW-1185">Reference proteome</keyword>
<dbReference type="RefSeq" id="WP_220565990.1">
    <property type="nucleotide sequence ID" value="NZ_CP074136.1"/>
</dbReference>
<organism evidence="1 2">
    <name type="scientific">Nocardiopsis changdeensis</name>
    <dbReference type="NCBI Taxonomy" id="2831969"/>
    <lineage>
        <taxon>Bacteria</taxon>
        <taxon>Bacillati</taxon>
        <taxon>Actinomycetota</taxon>
        <taxon>Actinomycetes</taxon>
        <taxon>Streptosporangiales</taxon>
        <taxon>Nocardiopsidaceae</taxon>
        <taxon>Nocardiopsis</taxon>
    </lineage>
</organism>
<name>A0A975QAM3_9ACTN</name>
<accession>A0A975QAM3</accession>
<proteinExistence type="predicted"/>
<dbReference type="EMBL" id="CP074136">
    <property type="protein sequence ID" value="QUX26411.1"/>
    <property type="molecule type" value="Genomic_DNA"/>
</dbReference>
<dbReference type="Proteomes" id="UP000676079">
    <property type="component" value="Plasmid unnamed4"/>
</dbReference>
<evidence type="ECO:0000313" key="1">
    <source>
        <dbReference type="EMBL" id="QUX26411.1"/>
    </source>
</evidence>
<protein>
    <submittedName>
        <fullName evidence="1">Uncharacterized protein</fullName>
    </submittedName>
</protein>
<evidence type="ECO:0000313" key="2">
    <source>
        <dbReference type="Proteomes" id="UP000676079"/>
    </source>
</evidence>